<name>A0A8T0K0K4_PHAAN</name>
<reference evidence="2 3" key="1">
    <citation type="submission" date="2020-05" db="EMBL/GenBank/DDBJ databases">
        <title>Vigna angularis (adzuki bean) Var. LongXiaoDou No. 4 denovo assembly.</title>
        <authorList>
            <person name="Xiang H."/>
        </authorList>
    </citation>
    <scope>NUCLEOTIDE SEQUENCE [LARGE SCALE GENOMIC DNA]</scope>
    <source>
        <tissue evidence="2">Leaf</tissue>
    </source>
</reference>
<sequence>MDHGINSDIIAPDKATFNLLLGLQLPLYQIILPQQLHIVAEKKESENNSANNLENAHQTLDSSSQLTLTLDSSSKETE</sequence>
<gene>
    <name evidence="2" type="ORF">HKW66_Vig0254560</name>
</gene>
<protein>
    <submittedName>
        <fullName evidence="2">Uncharacterized protein</fullName>
    </submittedName>
</protein>
<evidence type="ECO:0000256" key="1">
    <source>
        <dbReference type="SAM" id="MobiDB-lite"/>
    </source>
</evidence>
<dbReference type="EMBL" id="JABFOF010000007">
    <property type="protein sequence ID" value="KAG2390606.1"/>
    <property type="molecule type" value="Genomic_DNA"/>
</dbReference>
<accession>A0A8T0K0K4</accession>
<evidence type="ECO:0000313" key="3">
    <source>
        <dbReference type="Proteomes" id="UP000743370"/>
    </source>
</evidence>
<dbReference type="AlphaFoldDB" id="A0A8T0K0K4"/>
<organism evidence="2 3">
    <name type="scientific">Phaseolus angularis</name>
    <name type="common">Azuki bean</name>
    <name type="synonym">Vigna angularis</name>
    <dbReference type="NCBI Taxonomy" id="3914"/>
    <lineage>
        <taxon>Eukaryota</taxon>
        <taxon>Viridiplantae</taxon>
        <taxon>Streptophyta</taxon>
        <taxon>Embryophyta</taxon>
        <taxon>Tracheophyta</taxon>
        <taxon>Spermatophyta</taxon>
        <taxon>Magnoliopsida</taxon>
        <taxon>eudicotyledons</taxon>
        <taxon>Gunneridae</taxon>
        <taxon>Pentapetalae</taxon>
        <taxon>rosids</taxon>
        <taxon>fabids</taxon>
        <taxon>Fabales</taxon>
        <taxon>Fabaceae</taxon>
        <taxon>Papilionoideae</taxon>
        <taxon>50 kb inversion clade</taxon>
        <taxon>NPAAA clade</taxon>
        <taxon>indigoferoid/millettioid clade</taxon>
        <taxon>Phaseoleae</taxon>
        <taxon>Vigna</taxon>
    </lineage>
</organism>
<proteinExistence type="predicted"/>
<comment type="caution">
    <text evidence="2">The sequence shown here is derived from an EMBL/GenBank/DDBJ whole genome shotgun (WGS) entry which is preliminary data.</text>
</comment>
<feature type="compositionally biased region" description="Low complexity" evidence="1">
    <location>
        <begin position="47"/>
        <end position="72"/>
    </location>
</feature>
<feature type="region of interest" description="Disordered" evidence="1">
    <location>
        <begin position="43"/>
        <end position="78"/>
    </location>
</feature>
<evidence type="ECO:0000313" key="2">
    <source>
        <dbReference type="EMBL" id="KAG2390606.1"/>
    </source>
</evidence>
<dbReference type="Proteomes" id="UP000743370">
    <property type="component" value="Unassembled WGS sequence"/>
</dbReference>